<dbReference type="CDD" id="cd00090">
    <property type="entry name" value="HTH_ARSR"/>
    <property type="match status" value="1"/>
</dbReference>
<evidence type="ECO:0000313" key="5">
    <source>
        <dbReference type="EMBL" id="GLC88935.1"/>
    </source>
</evidence>
<keyword evidence="2" id="KW-0238">DNA-binding</keyword>
<feature type="domain" description="HTH marR-type" evidence="4">
    <location>
        <begin position="1"/>
        <end position="129"/>
    </location>
</feature>
<accession>A0ABQ5NKN8</accession>
<dbReference type="PRINTS" id="PR00598">
    <property type="entry name" value="HTHMARR"/>
</dbReference>
<dbReference type="EMBL" id="BRZA01000002">
    <property type="protein sequence ID" value="GLC88935.1"/>
    <property type="molecule type" value="Genomic_DNA"/>
</dbReference>
<evidence type="ECO:0000313" key="6">
    <source>
        <dbReference type="Proteomes" id="UP001065593"/>
    </source>
</evidence>
<dbReference type="Proteomes" id="UP001065593">
    <property type="component" value="Unassembled WGS sequence"/>
</dbReference>
<reference evidence="5" key="1">
    <citation type="submission" date="2022-08" db="EMBL/GenBank/DDBJ databases">
        <title>Draft genome sequence of Lysinibacillus sp. strain KH24.</title>
        <authorList>
            <person name="Kanbe H."/>
            <person name="Itoh H."/>
        </authorList>
    </citation>
    <scope>NUCLEOTIDE SEQUENCE</scope>
    <source>
        <strain evidence="5">KH24</strain>
    </source>
</reference>
<dbReference type="PROSITE" id="PS50995">
    <property type="entry name" value="HTH_MARR_2"/>
    <property type="match status" value="1"/>
</dbReference>
<dbReference type="InterPro" id="IPR011991">
    <property type="entry name" value="ArsR-like_HTH"/>
</dbReference>
<evidence type="ECO:0000256" key="3">
    <source>
        <dbReference type="ARBA" id="ARBA00023163"/>
    </source>
</evidence>
<dbReference type="InterPro" id="IPR036388">
    <property type="entry name" value="WH-like_DNA-bd_sf"/>
</dbReference>
<dbReference type="Pfam" id="PF01047">
    <property type="entry name" value="MarR"/>
    <property type="match status" value="1"/>
</dbReference>
<comment type="caution">
    <text evidence="5">The sequence shown here is derived from an EMBL/GenBank/DDBJ whole genome shotgun (WGS) entry which is preliminary data.</text>
</comment>
<dbReference type="PANTHER" id="PTHR33164:SF89">
    <property type="entry name" value="MARR FAMILY REGULATORY PROTEIN"/>
    <property type="match status" value="1"/>
</dbReference>
<proteinExistence type="predicted"/>
<keyword evidence="6" id="KW-1185">Reference proteome</keyword>
<keyword evidence="3" id="KW-0804">Transcription</keyword>
<gene>
    <name evidence="5" type="ORF">LYSBPC_20620</name>
</gene>
<evidence type="ECO:0000259" key="4">
    <source>
        <dbReference type="PROSITE" id="PS50995"/>
    </source>
</evidence>
<dbReference type="RefSeq" id="WP_264988686.1">
    <property type="nucleotide sequence ID" value="NZ_BRZA01000002.1"/>
</dbReference>
<dbReference type="PROSITE" id="PS01117">
    <property type="entry name" value="HTH_MARR_1"/>
    <property type="match status" value="1"/>
</dbReference>
<sequence length="140" mass="16425">MIQTINDCFTTIFYHLHTTHEETISHQSVRILQMIQKERQVTVRNIAELLHISHNTASEHIKKLEQRGWVHKERAEQDQRKVYLHLTEEGFVIVKKHTQLDEQKLQDALAQLSEQEQQQIKSAFQLLSEVSIACTQSSKL</sequence>
<dbReference type="InterPro" id="IPR036390">
    <property type="entry name" value="WH_DNA-bd_sf"/>
</dbReference>
<dbReference type="PANTHER" id="PTHR33164">
    <property type="entry name" value="TRANSCRIPTIONAL REGULATOR, MARR FAMILY"/>
    <property type="match status" value="1"/>
</dbReference>
<dbReference type="SMART" id="SM00347">
    <property type="entry name" value="HTH_MARR"/>
    <property type="match status" value="1"/>
</dbReference>
<dbReference type="Gene3D" id="1.10.10.10">
    <property type="entry name" value="Winged helix-like DNA-binding domain superfamily/Winged helix DNA-binding domain"/>
    <property type="match status" value="1"/>
</dbReference>
<evidence type="ECO:0000256" key="1">
    <source>
        <dbReference type="ARBA" id="ARBA00023015"/>
    </source>
</evidence>
<keyword evidence="1" id="KW-0805">Transcription regulation</keyword>
<name>A0ABQ5NKN8_9BACI</name>
<organism evidence="5 6">
    <name type="scientific">Lysinibacillus piscis</name>
    <dbReference type="NCBI Taxonomy" id="2518931"/>
    <lineage>
        <taxon>Bacteria</taxon>
        <taxon>Bacillati</taxon>
        <taxon>Bacillota</taxon>
        <taxon>Bacilli</taxon>
        <taxon>Bacillales</taxon>
        <taxon>Bacillaceae</taxon>
        <taxon>Lysinibacillus</taxon>
    </lineage>
</organism>
<evidence type="ECO:0000256" key="2">
    <source>
        <dbReference type="ARBA" id="ARBA00023125"/>
    </source>
</evidence>
<dbReference type="SUPFAM" id="SSF46785">
    <property type="entry name" value="Winged helix' DNA-binding domain"/>
    <property type="match status" value="1"/>
</dbReference>
<dbReference type="InterPro" id="IPR000835">
    <property type="entry name" value="HTH_MarR-typ"/>
</dbReference>
<protein>
    <submittedName>
        <fullName evidence="5">MarR family transcriptional regulator</fullName>
    </submittedName>
</protein>
<dbReference type="InterPro" id="IPR023187">
    <property type="entry name" value="Tscrpt_reg_MarR-type_CS"/>
</dbReference>
<dbReference type="InterPro" id="IPR039422">
    <property type="entry name" value="MarR/SlyA-like"/>
</dbReference>